<gene>
    <name evidence="6" type="ORF">CTAYLR_003676</name>
</gene>
<organism evidence="6 7">
    <name type="scientific">Chrysophaeum taylorii</name>
    <dbReference type="NCBI Taxonomy" id="2483200"/>
    <lineage>
        <taxon>Eukaryota</taxon>
        <taxon>Sar</taxon>
        <taxon>Stramenopiles</taxon>
        <taxon>Ochrophyta</taxon>
        <taxon>Pelagophyceae</taxon>
        <taxon>Pelagomonadales</taxon>
        <taxon>Pelagomonadaceae</taxon>
        <taxon>Chrysophaeum</taxon>
    </lineage>
</organism>
<dbReference type="PANTHER" id="PTHR12169">
    <property type="entry name" value="ATPASE N2B"/>
    <property type="match status" value="1"/>
</dbReference>
<dbReference type="SMART" id="SM00054">
    <property type="entry name" value="EFh"/>
    <property type="match status" value="2"/>
</dbReference>
<dbReference type="NCBIfam" id="NF040713">
    <property type="entry name" value="ZapE"/>
    <property type="match status" value="1"/>
</dbReference>
<dbReference type="SUPFAM" id="SSF47473">
    <property type="entry name" value="EF-hand"/>
    <property type="match status" value="1"/>
</dbReference>
<dbReference type="GO" id="GO:0005739">
    <property type="term" value="C:mitochondrion"/>
    <property type="evidence" value="ECO:0007669"/>
    <property type="project" value="TreeGrafter"/>
</dbReference>
<dbReference type="PROSITE" id="PS50222">
    <property type="entry name" value="EF_HAND_2"/>
    <property type="match status" value="2"/>
</dbReference>
<keyword evidence="2" id="KW-0547">Nucleotide-binding</keyword>
<dbReference type="InterPro" id="IPR005654">
    <property type="entry name" value="ATPase_AFG1-like"/>
</dbReference>
<dbReference type="GO" id="GO:0005509">
    <property type="term" value="F:calcium ion binding"/>
    <property type="evidence" value="ECO:0007669"/>
    <property type="project" value="InterPro"/>
</dbReference>
<keyword evidence="3" id="KW-0106">Calcium</keyword>
<dbReference type="Proteomes" id="UP001230188">
    <property type="component" value="Unassembled WGS sequence"/>
</dbReference>
<comment type="similarity">
    <text evidence="1">Belongs to the AFG1 ATPase family.</text>
</comment>
<dbReference type="Gene3D" id="3.40.50.300">
    <property type="entry name" value="P-loop containing nucleotide triphosphate hydrolases"/>
    <property type="match status" value="1"/>
</dbReference>
<dbReference type="InterPro" id="IPR018247">
    <property type="entry name" value="EF_Hand_1_Ca_BS"/>
</dbReference>
<feature type="domain" description="EF-hand" evidence="5">
    <location>
        <begin position="419"/>
        <end position="454"/>
    </location>
</feature>
<evidence type="ECO:0000256" key="2">
    <source>
        <dbReference type="ARBA" id="ARBA00022741"/>
    </source>
</evidence>
<dbReference type="AlphaFoldDB" id="A0AAD7UD39"/>
<keyword evidence="7" id="KW-1185">Reference proteome</keyword>
<dbReference type="InterPro" id="IPR002048">
    <property type="entry name" value="EF_hand_dom"/>
</dbReference>
<dbReference type="EMBL" id="JAQMWT010000388">
    <property type="protein sequence ID" value="KAJ8602274.1"/>
    <property type="molecule type" value="Genomic_DNA"/>
</dbReference>
<name>A0AAD7UD39_9STRA</name>
<proteinExistence type="inferred from homology"/>
<dbReference type="GO" id="GO:0005524">
    <property type="term" value="F:ATP binding"/>
    <property type="evidence" value="ECO:0007669"/>
    <property type="project" value="UniProtKB-KW"/>
</dbReference>
<dbReference type="InterPro" id="IPR027417">
    <property type="entry name" value="P-loop_NTPase"/>
</dbReference>
<dbReference type="PANTHER" id="PTHR12169:SF6">
    <property type="entry name" value="AFG1-LIKE ATPASE"/>
    <property type="match status" value="1"/>
</dbReference>
<evidence type="ECO:0000313" key="6">
    <source>
        <dbReference type="EMBL" id="KAJ8602274.1"/>
    </source>
</evidence>
<evidence type="ECO:0000259" key="5">
    <source>
        <dbReference type="PROSITE" id="PS50222"/>
    </source>
</evidence>
<sequence>MRRLAAKRWLSPLGAYERLVAQRELRRDPVQYGVMHEFERLHQELLTYEPPPPVRNPLSGGWLSSFAERVGLGTRREDAYSYVPRGVYVWGGVGSGKTRMMDVFFDAVSRVGKQRVHYDEFMLSVHRGLHEAKQSLAGDGRLAMQFVANRILENGALLCLDEFQVVDVADALVLKALFEALFEKGAVFVATSNRAPRMLYHNGIQRQLFEPFIPLLERRCAVASVEASSTDYRLEIGSGETARVYFVDDRESWEACKRRLAKKLDDHAKLRVRGTSRLVDVPRCDLAARACLFDFDELCGSTVGAADYLAISAAFGVVFLDKIPLLDLSDLNRTRRFITLVDALYESRVVLVAHAEAPPTRLFVQDKLRPGGGNKTDRDEAFAFDRTASRLVEMGSSDYLRRSRARRPPLAIDVLRAPEENFDIDKLFAALDVDDSGFLDYSELAALVADVSELKRGHRNVATQEVDLALSALDTNNDGLVSRDELRHYLLGRPDGLGYFDDFIFYATPLPNGGGGGGGGTNGASQQ</sequence>
<dbReference type="InterPro" id="IPR011992">
    <property type="entry name" value="EF-hand-dom_pair"/>
</dbReference>
<keyword evidence="4" id="KW-0067">ATP-binding</keyword>
<evidence type="ECO:0000256" key="3">
    <source>
        <dbReference type="ARBA" id="ARBA00022837"/>
    </source>
</evidence>
<dbReference type="Gene3D" id="1.10.238.10">
    <property type="entry name" value="EF-hand"/>
    <property type="match status" value="1"/>
</dbReference>
<accession>A0AAD7UD39</accession>
<feature type="domain" description="EF-hand" evidence="5">
    <location>
        <begin position="461"/>
        <end position="496"/>
    </location>
</feature>
<dbReference type="SUPFAM" id="SSF52540">
    <property type="entry name" value="P-loop containing nucleoside triphosphate hydrolases"/>
    <property type="match status" value="1"/>
</dbReference>
<evidence type="ECO:0000313" key="7">
    <source>
        <dbReference type="Proteomes" id="UP001230188"/>
    </source>
</evidence>
<evidence type="ECO:0000256" key="1">
    <source>
        <dbReference type="ARBA" id="ARBA00010322"/>
    </source>
</evidence>
<dbReference type="GO" id="GO:0016887">
    <property type="term" value="F:ATP hydrolysis activity"/>
    <property type="evidence" value="ECO:0007669"/>
    <property type="project" value="InterPro"/>
</dbReference>
<reference evidence="6" key="1">
    <citation type="submission" date="2023-01" db="EMBL/GenBank/DDBJ databases">
        <title>Metagenome sequencing of chrysophaentin producing Chrysophaeum taylorii.</title>
        <authorList>
            <person name="Davison J."/>
            <person name="Bewley C."/>
        </authorList>
    </citation>
    <scope>NUCLEOTIDE SEQUENCE</scope>
    <source>
        <strain evidence="6">NIES-1699</strain>
    </source>
</reference>
<evidence type="ECO:0000256" key="4">
    <source>
        <dbReference type="ARBA" id="ARBA00022840"/>
    </source>
</evidence>
<dbReference type="PROSITE" id="PS00018">
    <property type="entry name" value="EF_HAND_1"/>
    <property type="match status" value="2"/>
</dbReference>
<comment type="caution">
    <text evidence="6">The sequence shown here is derived from an EMBL/GenBank/DDBJ whole genome shotgun (WGS) entry which is preliminary data.</text>
</comment>
<dbReference type="Pfam" id="PF03969">
    <property type="entry name" value="AFG1_ATPase"/>
    <property type="match status" value="1"/>
</dbReference>
<dbReference type="Pfam" id="PF13499">
    <property type="entry name" value="EF-hand_7"/>
    <property type="match status" value="1"/>
</dbReference>
<protein>
    <recommendedName>
        <fullName evidence="5">EF-hand domain-containing protein</fullName>
    </recommendedName>
</protein>